<name>A0ABV8RDA2_9SPHN</name>
<comment type="caution">
    <text evidence="2">The sequence shown here is derived from an EMBL/GenBank/DDBJ whole genome shotgun (WGS) entry which is preliminary data.</text>
</comment>
<keyword evidence="3" id="KW-1185">Reference proteome</keyword>
<evidence type="ECO:0000256" key="1">
    <source>
        <dbReference type="SAM" id="Phobius"/>
    </source>
</evidence>
<feature type="transmembrane region" description="Helical" evidence="1">
    <location>
        <begin position="70"/>
        <end position="87"/>
    </location>
</feature>
<evidence type="ECO:0000313" key="3">
    <source>
        <dbReference type="Proteomes" id="UP001595887"/>
    </source>
</evidence>
<dbReference type="RefSeq" id="WP_381421195.1">
    <property type="nucleotide sequence ID" value="NZ_JBHSDH010000011.1"/>
</dbReference>
<proteinExistence type="predicted"/>
<sequence length="133" mass="15513">MQYISELYHKVFLSLSKIPTLAGFSRDKNFTSKLNSCTLITVYQISFFILINKIFEIITTITSPIEKNHIMILAVIAYMINLYVFLHKKINVEAGNDKYILTLFFSSLVLIWIAMFLIGIHSKEFYQILVTQY</sequence>
<dbReference type="EMBL" id="JBHSDH010000011">
    <property type="protein sequence ID" value="MFC4291393.1"/>
    <property type="molecule type" value="Genomic_DNA"/>
</dbReference>
<organism evidence="2 3">
    <name type="scientific">Sphingorhabdus arenilitoris</name>
    <dbReference type="NCBI Taxonomy" id="1490041"/>
    <lineage>
        <taxon>Bacteria</taxon>
        <taxon>Pseudomonadati</taxon>
        <taxon>Pseudomonadota</taxon>
        <taxon>Alphaproteobacteria</taxon>
        <taxon>Sphingomonadales</taxon>
        <taxon>Sphingomonadaceae</taxon>
        <taxon>Sphingorhabdus</taxon>
    </lineage>
</organism>
<feature type="transmembrane region" description="Helical" evidence="1">
    <location>
        <begin position="99"/>
        <end position="120"/>
    </location>
</feature>
<dbReference type="Proteomes" id="UP001595887">
    <property type="component" value="Unassembled WGS sequence"/>
</dbReference>
<feature type="transmembrane region" description="Helical" evidence="1">
    <location>
        <begin position="40"/>
        <end position="58"/>
    </location>
</feature>
<protein>
    <submittedName>
        <fullName evidence="2">Uncharacterized protein</fullName>
    </submittedName>
</protein>
<evidence type="ECO:0000313" key="2">
    <source>
        <dbReference type="EMBL" id="MFC4291393.1"/>
    </source>
</evidence>
<accession>A0ABV8RDA2</accession>
<keyword evidence="1" id="KW-0812">Transmembrane</keyword>
<gene>
    <name evidence="2" type="ORF">ACFOWX_03080</name>
</gene>
<keyword evidence="1" id="KW-0472">Membrane</keyword>
<keyword evidence="1" id="KW-1133">Transmembrane helix</keyword>
<reference evidence="3" key="1">
    <citation type="journal article" date="2019" name="Int. J. Syst. Evol. Microbiol.">
        <title>The Global Catalogue of Microorganisms (GCM) 10K type strain sequencing project: providing services to taxonomists for standard genome sequencing and annotation.</title>
        <authorList>
            <consortium name="The Broad Institute Genomics Platform"/>
            <consortium name="The Broad Institute Genome Sequencing Center for Infectious Disease"/>
            <person name="Wu L."/>
            <person name="Ma J."/>
        </authorList>
    </citation>
    <scope>NUCLEOTIDE SEQUENCE [LARGE SCALE GENOMIC DNA]</scope>
    <source>
        <strain evidence="3">CECT 8531</strain>
    </source>
</reference>